<protein>
    <submittedName>
        <fullName evidence="2">(spotted green pufferfish) hypothetical protein</fullName>
    </submittedName>
</protein>
<feature type="transmembrane region" description="Helical" evidence="1">
    <location>
        <begin position="6"/>
        <end position="27"/>
    </location>
</feature>
<dbReference type="AlphaFoldDB" id="Q4S1Q6"/>
<organism evidence="2">
    <name type="scientific">Tetraodon nigroviridis</name>
    <name type="common">Spotted green pufferfish</name>
    <name type="synonym">Chelonodon nigroviridis</name>
    <dbReference type="NCBI Taxonomy" id="99883"/>
    <lineage>
        <taxon>Eukaryota</taxon>
        <taxon>Metazoa</taxon>
        <taxon>Chordata</taxon>
        <taxon>Craniata</taxon>
        <taxon>Vertebrata</taxon>
        <taxon>Euteleostomi</taxon>
        <taxon>Actinopterygii</taxon>
        <taxon>Neopterygii</taxon>
        <taxon>Teleostei</taxon>
        <taxon>Neoteleostei</taxon>
        <taxon>Acanthomorphata</taxon>
        <taxon>Eupercaria</taxon>
        <taxon>Tetraodontiformes</taxon>
        <taxon>Tetradontoidea</taxon>
        <taxon>Tetraodontidae</taxon>
        <taxon>Tetraodon</taxon>
    </lineage>
</organism>
<accession>Q4S1Q6</accession>
<comment type="caution">
    <text evidence="2">The sequence shown here is derived from an EMBL/GenBank/DDBJ whole genome shotgun (WGS) entry which is preliminary data.</text>
</comment>
<dbReference type="EMBL" id="CAAE01014766">
    <property type="protein sequence ID" value="CAG05426.1"/>
    <property type="molecule type" value="Genomic_DNA"/>
</dbReference>
<proteinExistence type="predicted"/>
<gene>
    <name evidence="2" type="ORF">GSTENG00025434001</name>
</gene>
<keyword evidence="1" id="KW-0472">Membrane</keyword>
<reference evidence="2" key="2">
    <citation type="submission" date="2004-02" db="EMBL/GenBank/DDBJ databases">
        <authorList>
            <consortium name="Genoscope"/>
            <consortium name="Whitehead Institute Centre for Genome Research"/>
        </authorList>
    </citation>
    <scope>NUCLEOTIDE SEQUENCE</scope>
</reference>
<reference evidence="2" key="1">
    <citation type="journal article" date="2004" name="Nature">
        <title>Genome duplication in the teleost fish Tetraodon nigroviridis reveals the early vertebrate proto-karyotype.</title>
        <authorList>
            <person name="Jaillon O."/>
            <person name="Aury J.-M."/>
            <person name="Brunet F."/>
            <person name="Petit J.-L."/>
            <person name="Stange-Thomann N."/>
            <person name="Mauceli E."/>
            <person name="Bouneau L."/>
            <person name="Fischer C."/>
            <person name="Ozouf-Costaz C."/>
            <person name="Bernot A."/>
            <person name="Nicaud S."/>
            <person name="Jaffe D."/>
            <person name="Fisher S."/>
            <person name="Lutfalla G."/>
            <person name="Dossat C."/>
            <person name="Segurens B."/>
            <person name="Dasilva C."/>
            <person name="Salanoubat M."/>
            <person name="Levy M."/>
            <person name="Boudet N."/>
            <person name="Castellano S."/>
            <person name="Anthouard V."/>
            <person name="Jubin C."/>
            <person name="Castelli V."/>
            <person name="Katinka M."/>
            <person name="Vacherie B."/>
            <person name="Biemont C."/>
            <person name="Skalli Z."/>
            <person name="Cattolico L."/>
            <person name="Poulain J."/>
            <person name="De Berardinis V."/>
            <person name="Cruaud C."/>
            <person name="Duprat S."/>
            <person name="Brottier P."/>
            <person name="Coutanceau J.-P."/>
            <person name="Gouzy J."/>
            <person name="Parra G."/>
            <person name="Lardier G."/>
            <person name="Chapple C."/>
            <person name="McKernan K.J."/>
            <person name="McEwan P."/>
            <person name="Bosak S."/>
            <person name="Kellis M."/>
            <person name="Volff J.-N."/>
            <person name="Guigo R."/>
            <person name="Zody M.C."/>
            <person name="Mesirov J."/>
            <person name="Lindblad-Toh K."/>
            <person name="Birren B."/>
            <person name="Nusbaum C."/>
            <person name="Kahn D."/>
            <person name="Robinson-Rechavi M."/>
            <person name="Laudet V."/>
            <person name="Schachter V."/>
            <person name="Quetier F."/>
            <person name="Saurin W."/>
            <person name="Scarpelli C."/>
            <person name="Wincker P."/>
            <person name="Lander E.S."/>
            <person name="Weissenbach J."/>
            <person name="Roest Crollius H."/>
        </authorList>
    </citation>
    <scope>NUCLEOTIDE SEQUENCE [LARGE SCALE GENOMIC DNA]</scope>
</reference>
<evidence type="ECO:0000313" key="2">
    <source>
        <dbReference type="EMBL" id="CAG05426.1"/>
    </source>
</evidence>
<keyword evidence="1" id="KW-1133">Transmembrane helix</keyword>
<keyword evidence="1" id="KW-0812">Transmembrane</keyword>
<evidence type="ECO:0000256" key="1">
    <source>
        <dbReference type="SAM" id="Phobius"/>
    </source>
</evidence>
<sequence>MEVTYLLISNLVVCATCVVAMFLCLYISEHLFFQQGPHGLKCQNKQLPNKCIVQQACVSPPPILALFVTYEPSGGSVILTRTL</sequence>
<dbReference type="KEGG" id="tng:GSTEN00025434G001"/>
<name>Q4S1Q6_TETNG</name>